<reference evidence="6 7" key="1">
    <citation type="submission" date="2024-05" db="EMBL/GenBank/DDBJ databases">
        <title>A high-quality chromosomal-level genome assembly of Topmouth culter (Culter alburnus).</title>
        <authorList>
            <person name="Zhao H."/>
        </authorList>
    </citation>
    <scope>NUCLEOTIDE SEQUENCE [LARGE SCALE GENOMIC DNA]</scope>
    <source>
        <strain evidence="6">CATC2023</strain>
        <tissue evidence="6">Muscle</tissue>
    </source>
</reference>
<dbReference type="PANTHER" id="PTHR13966">
    <property type="entry name" value="ENDONUCLEASE RELATED"/>
    <property type="match status" value="1"/>
</dbReference>
<feature type="active site" description="Proton acceptor" evidence="2">
    <location>
        <position position="106"/>
    </location>
</feature>
<dbReference type="GO" id="GO:0046872">
    <property type="term" value="F:metal ion binding"/>
    <property type="evidence" value="ECO:0007669"/>
    <property type="project" value="UniProtKB-KW"/>
</dbReference>
<dbReference type="AlphaFoldDB" id="A0AAW2B0B2"/>
<dbReference type="InterPro" id="IPR040255">
    <property type="entry name" value="Non-specific_endonuclease"/>
</dbReference>
<keyword evidence="7" id="KW-1185">Reference proteome</keyword>
<dbReference type="InterPro" id="IPR020821">
    <property type="entry name" value="ENPP1-3/EXOG-like_nuc-like"/>
</dbReference>
<dbReference type="EMBL" id="JAWDJR010000003">
    <property type="protein sequence ID" value="KAK9978581.1"/>
    <property type="molecule type" value="Genomic_DNA"/>
</dbReference>
<evidence type="ECO:0000259" key="4">
    <source>
        <dbReference type="SMART" id="SM00477"/>
    </source>
</evidence>
<dbReference type="Pfam" id="PF01223">
    <property type="entry name" value="Endonuclease_NS"/>
    <property type="match status" value="1"/>
</dbReference>
<dbReference type="GO" id="GO:0004521">
    <property type="term" value="F:RNA endonuclease activity"/>
    <property type="evidence" value="ECO:0007669"/>
    <property type="project" value="TreeGrafter"/>
</dbReference>
<evidence type="ECO:0000256" key="1">
    <source>
        <dbReference type="ARBA" id="ARBA00010052"/>
    </source>
</evidence>
<dbReference type="GO" id="GO:0003676">
    <property type="term" value="F:nucleic acid binding"/>
    <property type="evidence" value="ECO:0007669"/>
    <property type="project" value="InterPro"/>
</dbReference>
<comment type="similarity">
    <text evidence="1">Belongs to the DNA/RNA non-specific endonuclease family.</text>
</comment>
<protein>
    <recommendedName>
        <fullName evidence="8">DNA/RNA non-specific endonuclease</fullName>
    </recommendedName>
</protein>
<dbReference type="Gene3D" id="3.40.570.10">
    <property type="entry name" value="Extracellular Endonuclease, subunit A"/>
    <property type="match status" value="1"/>
</dbReference>
<comment type="caution">
    <text evidence="6">The sequence shown here is derived from an EMBL/GenBank/DDBJ whole genome shotgun (WGS) entry which is preliminary data.</text>
</comment>
<dbReference type="InterPro" id="IPR001604">
    <property type="entry name" value="Endo_G_ENPP1-like_dom"/>
</dbReference>
<dbReference type="Proteomes" id="UP001479290">
    <property type="component" value="Unassembled WGS sequence"/>
</dbReference>
<dbReference type="InterPro" id="IPR044929">
    <property type="entry name" value="DNA/RNA_non-sp_Endonuclease_sf"/>
</dbReference>
<evidence type="ECO:0000313" key="6">
    <source>
        <dbReference type="EMBL" id="KAK9978581.1"/>
    </source>
</evidence>
<evidence type="ECO:0000313" key="7">
    <source>
        <dbReference type="Proteomes" id="UP001479290"/>
    </source>
</evidence>
<dbReference type="SMART" id="SM00477">
    <property type="entry name" value="NUC"/>
    <property type="match status" value="1"/>
</dbReference>
<sequence>MMSEDSSEECLSKFILIPFFEMSGNISDSDVDPNSIDESSYKLVNGCPSYSEVRIRKSYVMSYNDKTKNAEWVYEILNKDTLKENCEDQGSFGKNEFEDKSYVQGHLAAAANHRWCQEAYDDTFFISNMVPQKNDLNNGDWKTIENYCREKAMNDKVCNVHVYSGPLYLKENKRKKLYVHSDLSTLERMGGKVVPTHFFKVIIVENKDGTVEEPECYVMPKVNKDDVAVEKFVNKKAVKLQHDENIKTIEKLSGLKFREENPNVVTKVCIKTITGEGETGESCSAKIKVRISEKI</sequence>
<dbReference type="GO" id="GO:0000014">
    <property type="term" value="F:single-stranded DNA endodeoxyribonuclease activity"/>
    <property type="evidence" value="ECO:0007669"/>
    <property type="project" value="TreeGrafter"/>
</dbReference>
<feature type="binding site" evidence="3">
    <location>
        <position position="137"/>
    </location>
    <ligand>
        <name>Mg(2+)</name>
        <dbReference type="ChEBI" id="CHEBI:18420"/>
        <note>catalytic</note>
    </ligand>
</feature>
<dbReference type="GO" id="GO:0006309">
    <property type="term" value="P:apoptotic DNA fragmentation"/>
    <property type="evidence" value="ECO:0007669"/>
    <property type="project" value="TreeGrafter"/>
</dbReference>
<feature type="domain" description="DNA/RNA non-specific endonuclease/pyrophosphatase/phosphodiesterase" evidence="5">
    <location>
        <begin position="55"/>
        <end position="264"/>
    </location>
</feature>
<dbReference type="SMART" id="SM00892">
    <property type="entry name" value="Endonuclease_NS"/>
    <property type="match status" value="1"/>
</dbReference>
<dbReference type="PANTHER" id="PTHR13966:SF5">
    <property type="entry name" value="ENDONUCLEASE G, MITOCHONDRIAL"/>
    <property type="match status" value="1"/>
</dbReference>
<feature type="domain" description="ENPP1-3/EXOG-like endonuclease/phosphodiesterase" evidence="4">
    <location>
        <begin position="56"/>
        <end position="264"/>
    </location>
</feature>
<dbReference type="InterPro" id="IPR044925">
    <property type="entry name" value="His-Me_finger_sf"/>
</dbReference>
<dbReference type="GO" id="GO:0005743">
    <property type="term" value="C:mitochondrial inner membrane"/>
    <property type="evidence" value="ECO:0007669"/>
    <property type="project" value="TreeGrafter"/>
</dbReference>
<dbReference type="SUPFAM" id="SSF54060">
    <property type="entry name" value="His-Me finger endonucleases"/>
    <property type="match status" value="1"/>
</dbReference>
<evidence type="ECO:0000259" key="5">
    <source>
        <dbReference type="SMART" id="SM00892"/>
    </source>
</evidence>
<gene>
    <name evidence="6" type="ORF">ABG768_020326</name>
</gene>
<evidence type="ECO:0000256" key="2">
    <source>
        <dbReference type="PIRSR" id="PIRSR640255-1"/>
    </source>
</evidence>
<keyword evidence="3" id="KW-0479">Metal-binding</keyword>
<accession>A0AAW2B0B2</accession>
<proteinExistence type="inferred from homology"/>
<dbReference type="GO" id="GO:0005634">
    <property type="term" value="C:nucleus"/>
    <property type="evidence" value="ECO:0007669"/>
    <property type="project" value="TreeGrafter"/>
</dbReference>
<organism evidence="6 7">
    <name type="scientific">Culter alburnus</name>
    <name type="common">Topmouth culter</name>
    <dbReference type="NCBI Taxonomy" id="194366"/>
    <lineage>
        <taxon>Eukaryota</taxon>
        <taxon>Metazoa</taxon>
        <taxon>Chordata</taxon>
        <taxon>Craniata</taxon>
        <taxon>Vertebrata</taxon>
        <taxon>Euteleostomi</taxon>
        <taxon>Actinopterygii</taxon>
        <taxon>Neopterygii</taxon>
        <taxon>Teleostei</taxon>
        <taxon>Ostariophysi</taxon>
        <taxon>Cypriniformes</taxon>
        <taxon>Xenocyprididae</taxon>
        <taxon>Xenocypridinae</taxon>
        <taxon>Culter</taxon>
    </lineage>
</organism>
<evidence type="ECO:0008006" key="8">
    <source>
        <dbReference type="Google" id="ProtNLM"/>
    </source>
</evidence>
<evidence type="ECO:0000256" key="3">
    <source>
        <dbReference type="PIRSR" id="PIRSR640255-2"/>
    </source>
</evidence>
<name>A0AAW2B0B2_CULAL</name>